<evidence type="ECO:0000256" key="4">
    <source>
        <dbReference type="ARBA" id="ARBA00022490"/>
    </source>
</evidence>
<dbReference type="PANTHER" id="PTHR13142:SF1">
    <property type="entry name" value="INNER CENTROMERE PROTEIN"/>
    <property type="match status" value="1"/>
</dbReference>
<dbReference type="GO" id="GO:0005819">
    <property type="term" value="C:spindle"/>
    <property type="evidence" value="ECO:0007669"/>
    <property type="project" value="UniProtKB-SubCell"/>
</dbReference>
<proteinExistence type="inferred from homology"/>
<dbReference type="GO" id="GO:0005634">
    <property type="term" value="C:nucleus"/>
    <property type="evidence" value="ECO:0007669"/>
    <property type="project" value="UniProtKB-SubCell"/>
</dbReference>
<dbReference type="EMBL" id="JAHWGI010001033">
    <property type="protein sequence ID" value="KAK3921205.1"/>
    <property type="molecule type" value="Genomic_DNA"/>
</dbReference>
<keyword evidence="6" id="KW-0206">Cytoskeleton</keyword>
<dbReference type="AlphaFoldDB" id="A0AAE1HH07"/>
<evidence type="ECO:0000256" key="6">
    <source>
        <dbReference type="ARBA" id="ARBA00023212"/>
    </source>
</evidence>
<keyword evidence="7" id="KW-0539">Nucleus</keyword>
<evidence type="ECO:0000256" key="8">
    <source>
        <dbReference type="SAM" id="MobiDB-lite"/>
    </source>
</evidence>
<feature type="domain" description="Inner centromere protein ARK-binding" evidence="9">
    <location>
        <begin position="621"/>
        <end position="679"/>
    </location>
</feature>
<evidence type="ECO:0000256" key="5">
    <source>
        <dbReference type="ARBA" id="ARBA00022829"/>
    </source>
</evidence>
<evidence type="ECO:0000313" key="10">
    <source>
        <dbReference type="EMBL" id="KAK3921205.1"/>
    </source>
</evidence>
<evidence type="ECO:0000256" key="7">
    <source>
        <dbReference type="ARBA" id="ARBA00023242"/>
    </source>
</evidence>
<dbReference type="InterPro" id="IPR005635">
    <property type="entry name" value="Inner_centromere_prot_ARK-bd"/>
</dbReference>
<accession>A0AAE1HH07</accession>
<evidence type="ECO:0000256" key="2">
    <source>
        <dbReference type="ARBA" id="ARBA00004186"/>
    </source>
</evidence>
<dbReference type="GO" id="GO:0007059">
    <property type="term" value="P:chromosome segregation"/>
    <property type="evidence" value="ECO:0007669"/>
    <property type="project" value="UniProtKB-KW"/>
</dbReference>
<evidence type="ECO:0000259" key="9">
    <source>
        <dbReference type="Pfam" id="PF03941"/>
    </source>
</evidence>
<sequence length="708" mass="77443">MSVPVGPKMSSSQLNVCLEALRKAGAQSLAAYNAQFEETKKWMLDALEILKTCDTREPPSILFPKTPAASARRIKHGNCVQGRQLLFRSESGESEVTSSTDVWNCSKKLKIETKSIEESNSREVSSEECMDASNNDITVQRCMGQESGKTNKTFVNEAHHPNGSFYSTFAKGVPTPKKSLGANSTYVIEESNPKKSIGANTTYVKEVQNHKESIGANSTYVIQGLNPKESIGANSTYVIQGLDPKESIGANSTYVKKGPNPEESFGENSTIVLQKSGNENITGNVSNVSDQDSCASLEQSILEASRIAVEEAMKGPVRLTRNKAKAVAQRAAEQAQLNASIISNNSTSTESKAALRQARKSLSRAKAVAISKLTDCNPGKVVCNHNKKGVRCEKPVVAGGLRLRVPLTQTESTSLHAPVNKHLGVSKMPRTLSHTDLKGTTVSTASKKKGPQSKRAPVSSSNRLQELAARTLGVCQRREEIAKKKSDERAKKLQDKADQVALNRAEREKVSLKVKDTKAKQPIKMLKTTTLPPIQVPQDDQCKELFLNNIASQGHSFLSKPLHLRVPDQLTAPQKAFIPVIKSDGVPVHRILEASSYDISLDPGERSPLPSKNENDYGLDDVHTDDSSDEEENPKKTLPKWAVASARAVELHLQHEISHSQMFTFFGSKKSTPDLGMIFQDVDKRILTRRSSAVWNSPESNKVTKLKK</sequence>
<keyword evidence="11" id="KW-1185">Reference proteome</keyword>
<name>A0AAE1HH07_9NEOP</name>
<comment type="similarity">
    <text evidence="3">Belongs to the INCENP family.</text>
</comment>
<dbReference type="Pfam" id="PF03941">
    <property type="entry name" value="INCENP_ARK-bind"/>
    <property type="match status" value="1"/>
</dbReference>
<protein>
    <submittedName>
        <fullName evidence="10">Inner centromere protein</fullName>
    </submittedName>
</protein>
<feature type="region of interest" description="Disordered" evidence="8">
    <location>
        <begin position="602"/>
        <end position="639"/>
    </location>
</feature>
<comment type="caution">
    <text evidence="10">The sequence shown here is derived from an EMBL/GenBank/DDBJ whole genome shotgun (WGS) entry which is preliminary data.</text>
</comment>
<organism evidence="10 11">
    <name type="scientific">Frankliniella fusca</name>
    <dbReference type="NCBI Taxonomy" id="407009"/>
    <lineage>
        <taxon>Eukaryota</taxon>
        <taxon>Metazoa</taxon>
        <taxon>Ecdysozoa</taxon>
        <taxon>Arthropoda</taxon>
        <taxon>Hexapoda</taxon>
        <taxon>Insecta</taxon>
        <taxon>Pterygota</taxon>
        <taxon>Neoptera</taxon>
        <taxon>Paraneoptera</taxon>
        <taxon>Thysanoptera</taxon>
        <taxon>Terebrantia</taxon>
        <taxon>Thripoidea</taxon>
        <taxon>Thripidae</taxon>
        <taxon>Frankliniella</taxon>
    </lineage>
</organism>
<keyword evidence="5" id="KW-0159">Chromosome partition</keyword>
<evidence type="ECO:0000256" key="3">
    <source>
        <dbReference type="ARBA" id="ARBA00010042"/>
    </source>
</evidence>
<reference evidence="10" key="1">
    <citation type="submission" date="2021-07" db="EMBL/GenBank/DDBJ databases">
        <authorList>
            <person name="Catto M.A."/>
            <person name="Jacobson A."/>
            <person name="Kennedy G."/>
            <person name="Labadie P."/>
            <person name="Hunt B.G."/>
            <person name="Srinivasan R."/>
        </authorList>
    </citation>
    <scope>NUCLEOTIDE SEQUENCE</scope>
    <source>
        <strain evidence="10">PL_HMW_Pooled</strain>
        <tissue evidence="10">Head</tissue>
    </source>
</reference>
<dbReference type="Proteomes" id="UP001219518">
    <property type="component" value="Unassembled WGS sequence"/>
</dbReference>
<evidence type="ECO:0000313" key="11">
    <source>
        <dbReference type="Proteomes" id="UP001219518"/>
    </source>
</evidence>
<feature type="compositionally biased region" description="Polar residues" evidence="8">
    <location>
        <begin position="432"/>
        <end position="445"/>
    </location>
</feature>
<reference evidence="10" key="2">
    <citation type="journal article" date="2023" name="BMC Genomics">
        <title>Pest status, molecular evolution, and epigenetic factors derived from the genome assembly of Frankliniella fusca, a thysanopteran phytovirus vector.</title>
        <authorList>
            <person name="Catto M.A."/>
            <person name="Labadie P.E."/>
            <person name="Jacobson A.L."/>
            <person name="Kennedy G.G."/>
            <person name="Srinivasan R."/>
            <person name="Hunt B.G."/>
        </authorList>
    </citation>
    <scope>NUCLEOTIDE SEQUENCE</scope>
    <source>
        <strain evidence="10">PL_HMW_Pooled</strain>
    </source>
</reference>
<comment type="subcellular location">
    <subcellularLocation>
        <location evidence="2">Cytoplasm</location>
        <location evidence="2">Cytoskeleton</location>
        <location evidence="2">Spindle</location>
    </subcellularLocation>
    <subcellularLocation>
        <location evidence="1">Nucleus</location>
    </subcellularLocation>
</comment>
<feature type="region of interest" description="Disordered" evidence="8">
    <location>
        <begin position="429"/>
        <end position="461"/>
    </location>
</feature>
<dbReference type="PANTHER" id="PTHR13142">
    <property type="entry name" value="INNER CENTROMERE PROTEIN"/>
    <property type="match status" value="1"/>
</dbReference>
<evidence type="ECO:0000256" key="1">
    <source>
        <dbReference type="ARBA" id="ARBA00004123"/>
    </source>
</evidence>
<gene>
    <name evidence="10" type="ORF">KUF71_010420</name>
</gene>
<keyword evidence="4" id="KW-0963">Cytoplasm</keyword>